<reference evidence="1 2" key="1">
    <citation type="submission" date="2024-04" db="EMBL/GenBank/DDBJ databases">
        <authorList>
            <consortium name="Genoscope - CEA"/>
            <person name="William W."/>
        </authorList>
    </citation>
    <scope>NUCLEOTIDE SEQUENCE [LARGE SCALE GENOMIC DNA]</scope>
</reference>
<organism evidence="1 2">
    <name type="scientific">Lymnaea stagnalis</name>
    <name type="common">Great pond snail</name>
    <name type="synonym">Helix stagnalis</name>
    <dbReference type="NCBI Taxonomy" id="6523"/>
    <lineage>
        <taxon>Eukaryota</taxon>
        <taxon>Metazoa</taxon>
        <taxon>Spiralia</taxon>
        <taxon>Lophotrochozoa</taxon>
        <taxon>Mollusca</taxon>
        <taxon>Gastropoda</taxon>
        <taxon>Heterobranchia</taxon>
        <taxon>Euthyneura</taxon>
        <taxon>Panpulmonata</taxon>
        <taxon>Hygrophila</taxon>
        <taxon>Lymnaeoidea</taxon>
        <taxon>Lymnaeidae</taxon>
        <taxon>Lymnaea</taxon>
    </lineage>
</organism>
<evidence type="ECO:0000313" key="2">
    <source>
        <dbReference type="Proteomes" id="UP001497497"/>
    </source>
</evidence>
<keyword evidence="2" id="KW-1185">Reference proteome</keyword>
<name>A0AAV2HRH9_LYMST</name>
<protein>
    <submittedName>
        <fullName evidence="1">Uncharacterized protein</fullName>
    </submittedName>
</protein>
<sequence>MYLQTKIDLERNFRLNTARSFLRQIFKNKILVRVDSSQRQDAKHRNTVTLIWSVTKVTGSERFRILHSYQSLNVPDICSLVHKANLASSSSVLTNQRKCTVRWSHGHNHMAPVCCDKGPK</sequence>
<evidence type="ECO:0000313" key="1">
    <source>
        <dbReference type="EMBL" id="CAL1535164.1"/>
    </source>
</evidence>
<comment type="caution">
    <text evidence="1">The sequence shown here is derived from an EMBL/GenBank/DDBJ whole genome shotgun (WGS) entry which is preliminary data.</text>
</comment>
<accession>A0AAV2HRH9</accession>
<gene>
    <name evidence="1" type="ORF">GSLYS_00009124001</name>
</gene>
<dbReference type="EMBL" id="CAXITT010000193">
    <property type="protein sequence ID" value="CAL1535164.1"/>
    <property type="molecule type" value="Genomic_DNA"/>
</dbReference>
<dbReference type="Proteomes" id="UP001497497">
    <property type="component" value="Unassembled WGS sequence"/>
</dbReference>
<dbReference type="AlphaFoldDB" id="A0AAV2HRH9"/>
<proteinExistence type="predicted"/>